<dbReference type="Pfam" id="PF03407">
    <property type="entry name" value="Nucleotid_trans"/>
    <property type="match status" value="1"/>
</dbReference>
<dbReference type="PANTHER" id="PTHR47032:SF1">
    <property type="entry name" value="UDP-D-XYLOSE:L-FUCOSE ALPHA-1,3-D-XYLOSYLTRANSFERASE-RELATED"/>
    <property type="match status" value="1"/>
</dbReference>
<protein>
    <recommendedName>
        <fullName evidence="3">Nucleotide-diphospho-sugar transferase domain-containing protein</fullName>
    </recommendedName>
</protein>
<evidence type="ECO:0000256" key="1">
    <source>
        <dbReference type="ARBA" id="ARBA00007033"/>
    </source>
</evidence>
<dbReference type="InterPro" id="IPR052636">
    <property type="entry name" value="UDP-D-xylose:L-fucose_XylT"/>
</dbReference>
<dbReference type="PANTHER" id="PTHR47032">
    <property type="entry name" value="UDP-D-XYLOSE:L-FUCOSE ALPHA-1,3-D-XYLOSYLTRANSFERASE-RELATED"/>
    <property type="match status" value="1"/>
</dbReference>
<feature type="transmembrane region" description="Helical" evidence="2">
    <location>
        <begin position="23"/>
        <end position="40"/>
    </location>
</feature>
<dbReference type="SUPFAM" id="SSF53448">
    <property type="entry name" value="Nucleotide-diphospho-sugar transferases"/>
    <property type="match status" value="1"/>
</dbReference>
<evidence type="ECO:0000313" key="5">
    <source>
        <dbReference type="Proteomes" id="UP001208570"/>
    </source>
</evidence>
<dbReference type="InterPro" id="IPR005069">
    <property type="entry name" value="Nucl-diP-sugar_transferase"/>
</dbReference>
<name>A0AAD9K9B1_9ANNE</name>
<keyword evidence="2" id="KW-0812">Transmembrane</keyword>
<dbReference type="Proteomes" id="UP001208570">
    <property type="component" value="Unassembled WGS sequence"/>
</dbReference>
<feature type="domain" description="Nucleotide-diphospho-sugar transferase" evidence="3">
    <location>
        <begin position="125"/>
        <end position="322"/>
    </location>
</feature>
<proteinExistence type="inferred from homology"/>
<evidence type="ECO:0000259" key="3">
    <source>
        <dbReference type="Pfam" id="PF03407"/>
    </source>
</evidence>
<gene>
    <name evidence="4" type="ORF">LSH36_32g10021</name>
</gene>
<comment type="similarity">
    <text evidence="1">Belongs to the glycosyltransferase 77 family.</text>
</comment>
<dbReference type="GO" id="GO:0016757">
    <property type="term" value="F:glycosyltransferase activity"/>
    <property type="evidence" value="ECO:0007669"/>
    <property type="project" value="TreeGrafter"/>
</dbReference>
<dbReference type="EMBL" id="JAODUP010000032">
    <property type="protein sequence ID" value="KAK2167067.1"/>
    <property type="molecule type" value="Genomic_DNA"/>
</dbReference>
<dbReference type="InterPro" id="IPR029044">
    <property type="entry name" value="Nucleotide-diphossugar_trans"/>
</dbReference>
<keyword evidence="5" id="KW-1185">Reference proteome</keyword>
<keyword evidence="2" id="KW-1133">Transmembrane helix</keyword>
<sequence>MIATPEKKVIEQRICGTTETRKVALISILLLLISTSYLYSTVNEYSHFNISFNKQFSIYHQTNLRHKEDPDEKITRIIDYKTFDSFIDAVQYYAVNNTIVVASFDITYVSMALNLFLTSFRKFNIKNHLFVASDHLGCAELLSHDAHCIQYMNMSISKSPSYFYETDYNIKACIKPKIVLDCLKAGFDVLLVDVDIIFLKNPLPFISNYSDCDFVTQTDPLSKEENSGFYLVKASSSGMKLFTKIVEMINGTSRGDQDYVNDALHELEESIKIQCLSPEICQLGKMFFNKGRRAFAGDNPCINCIIVHNNYIVSLEAKIYRFKEYGMWSVDIGGYYSDKTRKYIKYGNPIDFGAREEFGCSNTMEEVSLKTALIIGHILNRTVIMPRFHCGKKIHICHFGFRFSVRSFELHLPVLETYRENVFLEHPLVPESTKKSVSEMFVFDSPIWQTLTRNDKNQTTNVKVMKTEQYNISDSDIKRWFGSETSQVLQFYSLYNEIFCEDSELSHFYDTLNDAIQASNPMQFRQDDI</sequence>
<dbReference type="GO" id="GO:0005794">
    <property type="term" value="C:Golgi apparatus"/>
    <property type="evidence" value="ECO:0007669"/>
    <property type="project" value="TreeGrafter"/>
</dbReference>
<reference evidence="4" key="1">
    <citation type="journal article" date="2023" name="Mol. Biol. Evol.">
        <title>Third-Generation Sequencing Reveals the Adaptive Role of the Epigenome in Three Deep-Sea Polychaetes.</title>
        <authorList>
            <person name="Perez M."/>
            <person name="Aroh O."/>
            <person name="Sun Y."/>
            <person name="Lan Y."/>
            <person name="Juniper S.K."/>
            <person name="Young C.R."/>
            <person name="Angers B."/>
            <person name="Qian P.Y."/>
        </authorList>
    </citation>
    <scope>NUCLEOTIDE SEQUENCE</scope>
    <source>
        <strain evidence="4">P08H-3</strain>
    </source>
</reference>
<evidence type="ECO:0000256" key="2">
    <source>
        <dbReference type="SAM" id="Phobius"/>
    </source>
</evidence>
<comment type="caution">
    <text evidence="4">The sequence shown here is derived from an EMBL/GenBank/DDBJ whole genome shotgun (WGS) entry which is preliminary data.</text>
</comment>
<dbReference type="AlphaFoldDB" id="A0AAD9K9B1"/>
<evidence type="ECO:0000313" key="4">
    <source>
        <dbReference type="EMBL" id="KAK2167067.1"/>
    </source>
</evidence>
<organism evidence="4 5">
    <name type="scientific">Paralvinella palmiformis</name>
    <dbReference type="NCBI Taxonomy" id="53620"/>
    <lineage>
        <taxon>Eukaryota</taxon>
        <taxon>Metazoa</taxon>
        <taxon>Spiralia</taxon>
        <taxon>Lophotrochozoa</taxon>
        <taxon>Annelida</taxon>
        <taxon>Polychaeta</taxon>
        <taxon>Sedentaria</taxon>
        <taxon>Canalipalpata</taxon>
        <taxon>Terebellida</taxon>
        <taxon>Terebelliformia</taxon>
        <taxon>Alvinellidae</taxon>
        <taxon>Paralvinella</taxon>
    </lineage>
</organism>
<accession>A0AAD9K9B1</accession>
<keyword evidence="2" id="KW-0472">Membrane</keyword>